<dbReference type="InterPro" id="IPR007497">
    <property type="entry name" value="SIMPL/DUF541"/>
</dbReference>
<proteinExistence type="predicted"/>
<dbReference type="GO" id="GO:0006974">
    <property type="term" value="P:DNA damage response"/>
    <property type="evidence" value="ECO:0007669"/>
    <property type="project" value="TreeGrafter"/>
</dbReference>
<dbReference type="Gene3D" id="3.30.110.170">
    <property type="entry name" value="Protein of unknown function (DUF541), domain 1"/>
    <property type="match status" value="1"/>
</dbReference>
<dbReference type="Pfam" id="PF04402">
    <property type="entry name" value="SIMPL"/>
    <property type="match status" value="1"/>
</dbReference>
<comment type="caution">
    <text evidence="1">The sequence shown here is derived from an EMBL/GenBank/DDBJ whole genome shotgun (WGS) entry which is preliminary data.</text>
</comment>
<dbReference type="Gene3D" id="3.30.70.2970">
    <property type="entry name" value="Protein of unknown function (DUF541), domain 2"/>
    <property type="match status" value="1"/>
</dbReference>
<dbReference type="PANTHER" id="PTHR34387">
    <property type="entry name" value="SLR1258 PROTEIN"/>
    <property type="match status" value="1"/>
</dbReference>
<evidence type="ECO:0000313" key="2">
    <source>
        <dbReference type="Proteomes" id="UP000622687"/>
    </source>
</evidence>
<dbReference type="InterPro" id="IPR052022">
    <property type="entry name" value="26kDa_periplasmic_antigen"/>
</dbReference>
<dbReference type="AlphaFoldDB" id="A0A934HX88"/>
<accession>A0A934HX88</accession>
<dbReference type="RefSeq" id="WP_211142154.1">
    <property type="nucleotide sequence ID" value="NZ_JAEEGB010000007.1"/>
</dbReference>
<dbReference type="Proteomes" id="UP000622687">
    <property type="component" value="Unassembled WGS sequence"/>
</dbReference>
<gene>
    <name evidence="1" type="ORF">I6U51_08050</name>
</gene>
<keyword evidence="2" id="KW-1185">Reference proteome</keyword>
<name>A0A934HX88_9CLOT</name>
<reference evidence="1" key="1">
    <citation type="submission" date="2020-12" db="EMBL/GenBank/DDBJ databases">
        <title>Clostridium thailandense sp. nov., a novel acetogenic bacterium isolated from peat land soil in Thailand.</title>
        <authorList>
            <person name="Chaikitkaew S."/>
            <person name="Birkeland N.K."/>
        </authorList>
    </citation>
    <scope>NUCLEOTIDE SEQUENCE</scope>
    <source>
        <strain evidence="1">DSM 17425</strain>
    </source>
</reference>
<dbReference type="PANTHER" id="PTHR34387:SF1">
    <property type="entry name" value="PERIPLASMIC IMMUNOGENIC PROTEIN"/>
    <property type="match status" value="1"/>
</dbReference>
<protein>
    <submittedName>
        <fullName evidence="1">SIMPL domain-containing protein</fullName>
    </submittedName>
</protein>
<organism evidence="1 2">
    <name type="scientific">Clostridium aciditolerans</name>
    <dbReference type="NCBI Taxonomy" id="339861"/>
    <lineage>
        <taxon>Bacteria</taxon>
        <taxon>Bacillati</taxon>
        <taxon>Bacillota</taxon>
        <taxon>Clostridia</taxon>
        <taxon>Eubacteriales</taxon>
        <taxon>Clostridiaceae</taxon>
        <taxon>Clostridium</taxon>
    </lineage>
</organism>
<evidence type="ECO:0000313" key="1">
    <source>
        <dbReference type="EMBL" id="MBI6872662.1"/>
    </source>
</evidence>
<sequence>MQRYFYNYPYLRYPNTNIKNNLMTVYGKGNIKVKPDIATASIGVVVENKDLSVAQAQSIEKANKILDTLKRMGIKERDIQTENYTITPEYDYIEGKQVFRTYKITNTFRVTLRELSRIGEIIDAAVASGANVVNNITFTIENPEKYYNQALKIAVRNALEKARELGDTLNVIVNNTPIRIIEERQEYRPVYRQAVLAASTEATPIMEGVIEINAEVKVILNYLAKTF</sequence>
<dbReference type="EMBL" id="JAEEGB010000007">
    <property type="protein sequence ID" value="MBI6872662.1"/>
    <property type="molecule type" value="Genomic_DNA"/>
</dbReference>